<organism evidence="6 7">
    <name type="scientific">Candidatus Roizmanbacteria bacterium RIFCSPHIGHO2_02_FULL_38_11</name>
    <dbReference type="NCBI Taxonomy" id="1802039"/>
    <lineage>
        <taxon>Bacteria</taxon>
        <taxon>Candidatus Roizmaniibacteriota</taxon>
    </lineage>
</organism>
<keyword evidence="4" id="KW-0812">Transmembrane</keyword>
<dbReference type="InterPro" id="IPR044068">
    <property type="entry name" value="CB"/>
</dbReference>
<evidence type="ECO:0000256" key="1">
    <source>
        <dbReference type="ARBA" id="ARBA00023125"/>
    </source>
</evidence>
<evidence type="ECO:0000256" key="2">
    <source>
        <dbReference type="PROSITE-ProRule" id="PRU01248"/>
    </source>
</evidence>
<proteinExistence type="predicted"/>
<feature type="transmembrane region" description="Helical" evidence="4">
    <location>
        <begin position="154"/>
        <end position="174"/>
    </location>
</feature>
<evidence type="ECO:0000256" key="4">
    <source>
        <dbReference type="SAM" id="Phobius"/>
    </source>
</evidence>
<keyword evidence="4" id="KW-1133">Transmembrane helix</keyword>
<evidence type="ECO:0000313" key="7">
    <source>
        <dbReference type="Proteomes" id="UP000177913"/>
    </source>
</evidence>
<reference evidence="6 7" key="1">
    <citation type="journal article" date="2016" name="Nat. Commun.">
        <title>Thousands of microbial genomes shed light on interconnected biogeochemical processes in an aquifer system.</title>
        <authorList>
            <person name="Anantharaman K."/>
            <person name="Brown C.T."/>
            <person name="Hug L.A."/>
            <person name="Sharon I."/>
            <person name="Castelle C.J."/>
            <person name="Probst A.J."/>
            <person name="Thomas B.C."/>
            <person name="Singh A."/>
            <person name="Wilkins M.J."/>
            <person name="Karaoz U."/>
            <person name="Brodie E.L."/>
            <person name="Williams K.H."/>
            <person name="Hubbard S.S."/>
            <person name="Banfield J.F."/>
        </authorList>
    </citation>
    <scope>NUCLEOTIDE SEQUENCE [LARGE SCALE GENOMIC DNA]</scope>
</reference>
<dbReference type="PANTHER" id="PTHR24637:SF421">
    <property type="entry name" value="CUTICLE COLLAGEN DPY-2"/>
    <property type="match status" value="1"/>
</dbReference>
<dbReference type="Proteomes" id="UP000177913">
    <property type="component" value="Unassembled WGS sequence"/>
</dbReference>
<dbReference type="Pfam" id="PF02899">
    <property type="entry name" value="Phage_int_SAM_1"/>
    <property type="match status" value="1"/>
</dbReference>
<gene>
    <name evidence="6" type="ORF">A3C25_00170</name>
</gene>
<evidence type="ECO:0000259" key="5">
    <source>
        <dbReference type="PROSITE" id="PS51900"/>
    </source>
</evidence>
<dbReference type="EMBL" id="MFZO01000007">
    <property type="protein sequence ID" value="OGK25508.1"/>
    <property type="molecule type" value="Genomic_DNA"/>
</dbReference>
<dbReference type="GO" id="GO:0015074">
    <property type="term" value="P:DNA integration"/>
    <property type="evidence" value="ECO:0007669"/>
    <property type="project" value="InterPro"/>
</dbReference>
<dbReference type="SUPFAM" id="SSF56349">
    <property type="entry name" value="DNA breaking-rejoining enzymes"/>
    <property type="match status" value="1"/>
</dbReference>
<dbReference type="GO" id="GO:0003677">
    <property type="term" value="F:DNA binding"/>
    <property type="evidence" value="ECO:0007669"/>
    <property type="project" value="UniProtKB-UniRule"/>
</dbReference>
<dbReference type="InterPro" id="IPR010998">
    <property type="entry name" value="Integrase_recombinase_N"/>
</dbReference>
<feature type="domain" description="Core-binding (CB)" evidence="5">
    <location>
        <begin position="5"/>
        <end position="95"/>
    </location>
</feature>
<protein>
    <recommendedName>
        <fullName evidence="5">Core-binding (CB) domain-containing protein</fullName>
    </recommendedName>
</protein>
<feature type="region of interest" description="Disordered" evidence="3">
    <location>
        <begin position="463"/>
        <end position="584"/>
    </location>
</feature>
<accession>A0A1F7H345</accession>
<dbReference type="InterPro" id="IPR004107">
    <property type="entry name" value="Integrase_SAM-like_N"/>
</dbReference>
<dbReference type="Gene3D" id="1.10.150.130">
    <property type="match status" value="1"/>
</dbReference>
<keyword evidence="4" id="KW-0472">Membrane</keyword>
<evidence type="ECO:0000256" key="3">
    <source>
        <dbReference type="SAM" id="MobiDB-lite"/>
    </source>
</evidence>
<dbReference type="InterPro" id="IPR011010">
    <property type="entry name" value="DNA_brk_join_enz"/>
</dbReference>
<name>A0A1F7H345_9BACT</name>
<dbReference type="PANTHER" id="PTHR24637">
    <property type="entry name" value="COLLAGEN"/>
    <property type="match status" value="1"/>
</dbReference>
<evidence type="ECO:0000313" key="6">
    <source>
        <dbReference type="EMBL" id="OGK25508.1"/>
    </source>
</evidence>
<comment type="caution">
    <text evidence="6">The sequence shown here is derived from an EMBL/GenBank/DDBJ whole genome shotgun (WGS) entry which is preliminary data.</text>
</comment>
<dbReference type="PROSITE" id="PS51900">
    <property type="entry name" value="CB"/>
    <property type="match status" value="1"/>
</dbReference>
<keyword evidence="1 2" id="KW-0238">DNA-binding</keyword>
<sequence>MYNLSNLEPRFKSFLRAENISAVTLRNYLSDVRHFLGWLITTIKKDRKINFVETIESISPQIVEKYKNDHIKAALPIKTINRRLSALRKFFLFCQKEALIEQNPAKRVNNIPLVKKVEKSQKQDAIQKIEQPQELQAKIKAKSWTRILFKPSRILFFLTAFIFSLLAIFFGNIFKTPKYEITTVDATQANKRYLAFNARLADSLGNPITNKTDVTFRLYNTPRGGDPLYTSSCIGQNGAINPRVDGDIDILIGSDCEGNPIPANLFSDNPNVYLGIAISGDSEMMPRQHIPNLGYAQEADTIGGLTVGNEISTIPYINDNGELLIASTNPGVRSTYESSNFILSSAETITVQSAKTGDVVIQATDSGTIKLRTGGFSDFYTRLFINDEGNVGIGNLLPNYSLDVSGDIKVGDGSRLILGSSTLDPIGVNGSMYYNTKSNSIRCFENGIWSDCFGKAGNGPTGGSGVAGPTGSTGSAGSVGPTGSTGSAGNVGPTGATGSSGLTGPTGATGANGASGPTGPTGATGVTGSTGPTGPTGASGSTGPTGPTGSTGTSGPTGPTGSTGTTGPTGPTGATGPVGPEGTSLLWEDKNCTGPNSWCGLLYPYLDADSQAFALGGTSTSAAEIYFTPVANNNSYFNVTGGNFGLGTTTPLEKLDVNGNATVGGNLTLYGAARSIQTTSNNSLTIGGSTTGNININPLNGTGTVTVDGGLVLSSTSGEGISGGGLSDCDASGNKLLWDTTTKNFSCGTDRASVQIRKSADETVNNSAALQNDDELTFTVGTSETWVYTISLSGNSGTTPDFQFAVTAPTGSTCMATFTGEEVTNAATISTCGTTSDTISGTAADDPYVITGSVVTSSTSGSVTLQWAQGTINASDSIIRAGSFLIAYKVSGADLAEIYYSKDPSINPGHVVSLDPQGIAMVMKSQKSYDPNIFGIVSTKPGHVLGEGIHEGFPLPIALAGRVPVKVTDESGPIQPGDLLTSSSIPGFAMKANKATRTIGKALSPLYPGDKNSLYLPCPDGTASGIRCGMITVFVENNYYNPEIYLTSSGDLEIKPLDKQNSAYNGNLQENYQSSFNGQIFELVNRQTDQTIQHIEGFAELASAKIKSGYFETENAVVNNIFVAKKIVSENIDSLTSNFQLLTSNIINVREKITSPVIETRDLVATGTAQIDKVETSEISSKDGNINVTLGNESDSRIDSRQVRMTDNNKPYDNENRDKGPLAKLIIRGLEGKTAATIDAAGNASFSGQLAAESLNISNGATVAGTLTAENIRGNQLDIRGNLSASEASLSGKLVAKEIESENINALQTRTSAVEERSGRTAEFNERLTMDLNDIQKLLAEIKNQPLPNPEYYQKLEGGSEKFDESIQTSNLEPPTSNLQPLTSLTVTGSSNLYNLSVSGSGAIGNLLIQNNSILSLAWELKFSSLSTINLFEDAVVISKDGTIVAKGKVIAEDGIKTNKIESMNQGEQVTINNLATNNLTINDKYLESTSPSAFIAASDNFDQNGISAPAIETKSASAGNGIIPQNSLEIIIYNNGIKEDSLIYLTPISSSPNGNLTVVKKESCIDTSEMDNLKCRPYFKVAVDKPEDSPILFNWLIIN</sequence>
<feature type="compositionally biased region" description="Low complexity" evidence="3">
    <location>
        <begin position="469"/>
        <end position="583"/>
    </location>
</feature>